<protein>
    <submittedName>
        <fullName evidence="2">Uncharacterized protein</fullName>
    </submittedName>
</protein>
<feature type="transmembrane region" description="Helical" evidence="1">
    <location>
        <begin position="28"/>
        <end position="55"/>
    </location>
</feature>
<dbReference type="Proteomes" id="UP000178370">
    <property type="component" value="Unassembled WGS sequence"/>
</dbReference>
<gene>
    <name evidence="2" type="ORF">A2763_03270</name>
</gene>
<organism evidence="2 3">
    <name type="scientific">Candidatus Kaiserbacteria bacterium RIFCSPHIGHO2_01_FULL_54_36</name>
    <dbReference type="NCBI Taxonomy" id="1798482"/>
    <lineage>
        <taxon>Bacteria</taxon>
        <taxon>Candidatus Kaiseribacteriota</taxon>
    </lineage>
</organism>
<dbReference type="AlphaFoldDB" id="A0A1F6CKK6"/>
<comment type="caution">
    <text evidence="2">The sequence shown here is derived from an EMBL/GenBank/DDBJ whole genome shotgun (WGS) entry which is preliminary data.</text>
</comment>
<evidence type="ECO:0000313" key="2">
    <source>
        <dbReference type="EMBL" id="OGG49675.1"/>
    </source>
</evidence>
<reference evidence="2 3" key="1">
    <citation type="journal article" date="2016" name="Nat. Commun.">
        <title>Thousands of microbial genomes shed light on interconnected biogeochemical processes in an aquifer system.</title>
        <authorList>
            <person name="Anantharaman K."/>
            <person name="Brown C.T."/>
            <person name="Hug L.A."/>
            <person name="Sharon I."/>
            <person name="Castelle C.J."/>
            <person name="Probst A.J."/>
            <person name="Thomas B.C."/>
            <person name="Singh A."/>
            <person name="Wilkins M.J."/>
            <person name="Karaoz U."/>
            <person name="Brodie E.L."/>
            <person name="Williams K.H."/>
            <person name="Hubbard S.S."/>
            <person name="Banfield J.F."/>
        </authorList>
    </citation>
    <scope>NUCLEOTIDE SEQUENCE [LARGE SCALE GENOMIC DNA]</scope>
</reference>
<proteinExistence type="predicted"/>
<keyword evidence="1" id="KW-0472">Membrane</keyword>
<accession>A0A1F6CKK6</accession>
<sequence>MRKLIVTVLVLLSLPIYLLIYNPSMQLGGLGLILGGIGTVISPLTILALLVYILVQEWRK</sequence>
<dbReference type="STRING" id="1798482.A2763_03270"/>
<evidence type="ECO:0000256" key="1">
    <source>
        <dbReference type="SAM" id="Phobius"/>
    </source>
</evidence>
<dbReference type="EMBL" id="MFKV01000028">
    <property type="protein sequence ID" value="OGG49675.1"/>
    <property type="molecule type" value="Genomic_DNA"/>
</dbReference>
<name>A0A1F6CKK6_9BACT</name>
<keyword evidence="1" id="KW-0812">Transmembrane</keyword>
<evidence type="ECO:0000313" key="3">
    <source>
        <dbReference type="Proteomes" id="UP000178370"/>
    </source>
</evidence>
<keyword evidence="1" id="KW-1133">Transmembrane helix</keyword>